<keyword evidence="2" id="KW-0479">Metal-binding</keyword>
<dbReference type="GO" id="GO:0009231">
    <property type="term" value="P:riboflavin biosynthetic process"/>
    <property type="evidence" value="ECO:0007669"/>
    <property type="project" value="TreeGrafter"/>
</dbReference>
<comment type="similarity">
    <text evidence="5">Belongs to the creatininase superfamily.</text>
</comment>
<evidence type="ECO:0000256" key="6">
    <source>
        <dbReference type="SAM" id="MobiDB-lite"/>
    </source>
</evidence>
<dbReference type="GO" id="GO:0016811">
    <property type="term" value="F:hydrolase activity, acting on carbon-nitrogen (but not peptide) bonds, in linear amides"/>
    <property type="evidence" value="ECO:0007669"/>
    <property type="project" value="TreeGrafter"/>
</dbReference>
<dbReference type="PANTHER" id="PTHR35005">
    <property type="entry name" value="3-DEHYDRO-SCYLLO-INOSOSE HYDROLASE"/>
    <property type="match status" value="1"/>
</dbReference>
<comment type="caution">
    <text evidence="7">The sequence shown here is derived from an EMBL/GenBank/DDBJ whole genome shotgun (WGS) entry which is preliminary data.</text>
</comment>
<evidence type="ECO:0000256" key="4">
    <source>
        <dbReference type="ARBA" id="ARBA00022833"/>
    </source>
</evidence>
<dbReference type="EMBL" id="VBPA01000128">
    <property type="protein sequence ID" value="TMQ71395.1"/>
    <property type="molecule type" value="Genomic_DNA"/>
</dbReference>
<evidence type="ECO:0000313" key="8">
    <source>
        <dbReference type="Proteomes" id="UP000319836"/>
    </source>
</evidence>
<evidence type="ECO:0000256" key="5">
    <source>
        <dbReference type="ARBA" id="ARBA00024029"/>
    </source>
</evidence>
<evidence type="ECO:0000256" key="3">
    <source>
        <dbReference type="ARBA" id="ARBA00022801"/>
    </source>
</evidence>
<reference evidence="7 8" key="1">
    <citation type="journal article" date="2019" name="Nat. Microbiol.">
        <title>Mediterranean grassland soil C-N compound turnover is dependent on rainfall and depth, and is mediated by genomically divergent microorganisms.</title>
        <authorList>
            <person name="Diamond S."/>
            <person name="Andeer P.F."/>
            <person name="Li Z."/>
            <person name="Crits-Christoph A."/>
            <person name="Burstein D."/>
            <person name="Anantharaman K."/>
            <person name="Lane K.R."/>
            <person name="Thomas B.C."/>
            <person name="Pan C."/>
            <person name="Northen T.R."/>
            <person name="Banfield J.F."/>
        </authorList>
    </citation>
    <scope>NUCLEOTIDE SEQUENCE [LARGE SCALE GENOMIC DNA]</scope>
    <source>
        <strain evidence="7">WS_10</strain>
    </source>
</reference>
<sequence>MARSRVARQALGRRVRRSGVDDRRHGHRAVSRAGGRRARSGAAAPRRAPVRGRDRGPGPRRARAHLGAHLGAGLQRSRGRRAPRAGGDEAPLSEERVQELAALTWEEARDLDRPHTVAILPVGAIEAHGPHLPLGTDTIIAIAMARAGAQRLASEGLGAVLLPPISYAPAPFARGFAGTLSIAASALRDLLLETARELTRLEFRALGIANVHLDPAQRAALTEATERAAMEHLLPVACPDLTRRTVAARLSDEFRSGACHAGRFEGSILLAERPELVREDIRNALPPNPASLSTAIRAGLTSFEQAGGPRAYFGWPADATEEEGRATVETLGAILAEAVHETLALRGTT</sequence>
<dbReference type="SUPFAM" id="SSF102215">
    <property type="entry name" value="Creatininase"/>
    <property type="match status" value="1"/>
</dbReference>
<evidence type="ECO:0000256" key="2">
    <source>
        <dbReference type="ARBA" id="ARBA00022723"/>
    </source>
</evidence>
<dbReference type="Proteomes" id="UP000319836">
    <property type="component" value="Unassembled WGS sequence"/>
</dbReference>
<dbReference type="InterPro" id="IPR003785">
    <property type="entry name" value="Creatininase/forma_Hydrolase"/>
</dbReference>
<dbReference type="GO" id="GO:0046872">
    <property type="term" value="F:metal ion binding"/>
    <property type="evidence" value="ECO:0007669"/>
    <property type="project" value="UniProtKB-KW"/>
</dbReference>
<protein>
    <submittedName>
        <fullName evidence="7">Creatininase family protein</fullName>
    </submittedName>
</protein>
<dbReference type="InterPro" id="IPR024087">
    <property type="entry name" value="Creatininase-like_sf"/>
</dbReference>
<feature type="region of interest" description="Disordered" evidence="6">
    <location>
        <begin position="1"/>
        <end position="93"/>
    </location>
</feature>
<gene>
    <name evidence="7" type="ORF">E6K80_05765</name>
</gene>
<keyword evidence="4" id="KW-0862">Zinc</keyword>
<organism evidence="7 8">
    <name type="scientific">Eiseniibacteriota bacterium</name>
    <dbReference type="NCBI Taxonomy" id="2212470"/>
    <lineage>
        <taxon>Bacteria</taxon>
        <taxon>Candidatus Eiseniibacteriota</taxon>
    </lineage>
</organism>
<dbReference type="PANTHER" id="PTHR35005:SF1">
    <property type="entry name" value="2-AMINO-5-FORMYLAMINO-6-RIBOSYLAMINOPYRIMIDIN-4(3H)-ONE 5'-MONOPHOSPHATE DEFORMYLASE"/>
    <property type="match status" value="1"/>
</dbReference>
<name>A0A538U691_UNCEI</name>
<accession>A0A538U691</accession>
<comment type="cofactor">
    <cofactor evidence="1">
        <name>Zn(2+)</name>
        <dbReference type="ChEBI" id="CHEBI:29105"/>
    </cofactor>
</comment>
<dbReference type="AlphaFoldDB" id="A0A538U691"/>
<dbReference type="Gene3D" id="3.40.50.10310">
    <property type="entry name" value="Creatininase"/>
    <property type="match status" value="1"/>
</dbReference>
<feature type="compositionally biased region" description="Basic residues" evidence="6">
    <location>
        <begin position="25"/>
        <end position="39"/>
    </location>
</feature>
<dbReference type="Pfam" id="PF02633">
    <property type="entry name" value="Creatininase"/>
    <property type="match status" value="1"/>
</dbReference>
<keyword evidence="3" id="KW-0378">Hydrolase</keyword>
<evidence type="ECO:0000313" key="7">
    <source>
        <dbReference type="EMBL" id="TMQ71395.1"/>
    </source>
</evidence>
<proteinExistence type="inferred from homology"/>
<evidence type="ECO:0000256" key="1">
    <source>
        <dbReference type="ARBA" id="ARBA00001947"/>
    </source>
</evidence>